<organism evidence="2">
    <name type="scientific">Aspergillus arachidicola</name>
    <dbReference type="NCBI Taxonomy" id="656916"/>
    <lineage>
        <taxon>Eukaryota</taxon>
        <taxon>Fungi</taxon>
        <taxon>Dikarya</taxon>
        <taxon>Ascomycota</taxon>
        <taxon>Pezizomycotina</taxon>
        <taxon>Eurotiomycetes</taxon>
        <taxon>Eurotiomycetidae</taxon>
        <taxon>Eurotiales</taxon>
        <taxon>Aspergillaceae</taxon>
        <taxon>Aspergillus</taxon>
        <taxon>Aspergillus subgen. Circumdati</taxon>
    </lineage>
</organism>
<dbReference type="EMBL" id="ML737257">
    <property type="protein sequence ID" value="KAE8334622.1"/>
    <property type="molecule type" value="Genomic_DNA"/>
</dbReference>
<gene>
    <name evidence="2" type="ORF">BDV24DRAFT_156729</name>
</gene>
<dbReference type="PANTHER" id="PTHR37535:SF2">
    <property type="entry name" value="FINGER DOMAIN PROTEIN, PUTATIVE (AFU_ORTHOLOGUE AFUA_6G09300)-RELATED"/>
    <property type="match status" value="1"/>
</dbReference>
<evidence type="ECO:0000256" key="1">
    <source>
        <dbReference type="SAM" id="MobiDB-lite"/>
    </source>
</evidence>
<evidence type="ECO:0000313" key="2">
    <source>
        <dbReference type="EMBL" id="KAE8334622.1"/>
    </source>
</evidence>
<sequence>MIRIICGLDLDVELMRAYLTDQQRAQIKDYPELEEACCKFSNARTQYKETEKPGLLPRIQRLKKKVKNTRVWLLRALRYKISQLSGTTVEEEEEDRSPLEDNIHPFQLQLVQCLNRRDAGADAVTQYCSVFEEGPQRGRPKRKASDSAASNSPSSQPHKVRRTQNNIYRDGAPNSTRDKRIRATRKHIQESKQPRHCYQYFADKKQPDNIRFRRFHNSGCVTRHFDSIHLNKGSLKFAVASQIRHIQENPNCGRKEHIFINIASH</sequence>
<name>A0A5N6XNU6_9EURO</name>
<accession>A0A5N6XNU6</accession>
<feature type="compositionally biased region" description="Low complexity" evidence="1">
    <location>
        <begin position="146"/>
        <end position="155"/>
    </location>
</feature>
<feature type="region of interest" description="Disordered" evidence="1">
    <location>
        <begin position="134"/>
        <end position="180"/>
    </location>
</feature>
<dbReference type="InterPro" id="IPR021842">
    <property type="entry name" value="DUF3435"/>
</dbReference>
<proteinExistence type="predicted"/>
<dbReference type="AlphaFoldDB" id="A0A5N6XNU6"/>
<dbReference type="Pfam" id="PF11917">
    <property type="entry name" value="DUF3435"/>
    <property type="match status" value="1"/>
</dbReference>
<dbReference type="PANTHER" id="PTHR37535">
    <property type="entry name" value="FLUG DOMAIN PROTEIN"/>
    <property type="match status" value="1"/>
</dbReference>
<reference evidence="2" key="1">
    <citation type="submission" date="2019-04" db="EMBL/GenBank/DDBJ databases">
        <title>Friends and foes A comparative genomics study of 23 Aspergillus species from section Flavi.</title>
        <authorList>
            <consortium name="DOE Joint Genome Institute"/>
            <person name="Kjaerbolling I."/>
            <person name="Vesth T."/>
            <person name="Frisvad J.C."/>
            <person name="Nybo J.L."/>
            <person name="Theobald S."/>
            <person name="Kildgaard S."/>
            <person name="Isbrandt T."/>
            <person name="Kuo A."/>
            <person name="Sato A."/>
            <person name="Lyhne E.K."/>
            <person name="Kogle M.E."/>
            <person name="Wiebenga A."/>
            <person name="Kun R.S."/>
            <person name="Lubbers R.J."/>
            <person name="Makela M.R."/>
            <person name="Barry K."/>
            <person name="Chovatia M."/>
            <person name="Clum A."/>
            <person name="Daum C."/>
            <person name="Haridas S."/>
            <person name="He G."/>
            <person name="LaButti K."/>
            <person name="Lipzen A."/>
            <person name="Mondo S."/>
            <person name="Riley R."/>
            <person name="Salamov A."/>
            <person name="Simmons B.A."/>
            <person name="Magnuson J.K."/>
            <person name="Henrissat B."/>
            <person name="Mortensen U.H."/>
            <person name="Larsen T.O."/>
            <person name="Devries R.P."/>
            <person name="Grigoriev I.V."/>
            <person name="Machida M."/>
            <person name="Baker S.E."/>
            <person name="Andersen M.R."/>
        </authorList>
    </citation>
    <scope>NUCLEOTIDE SEQUENCE</scope>
    <source>
        <strain evidence="2">CBS 117612</strain>
    </source>
</reference>
<protein>
    <submittedName>
        <fullName evidence="2">Uncharacterized protein</fullName>
    </submittedName>
</protein>
<dbReference type="Proteomes" id="UP000325558">
    <property type="component" value="Unassembled WGS sequence"/>
</dbReference>
<dbReference type="OrthoDB" id="4485682at2759"/>